<dbReference type="OrthoDB" id="5125216at2"/>
<sequence>MKGKLLFVTGAAVGYVLGARAGRERYEQIKDAADKAWNTPTVQKGVDAAKDFAMARVTVVSDAVLDGAKKLVGAATNAQKSSNTRASASSPRTTATKAPARSSSSDSTTSKPATTSATSKASTAKKE</sequence>
<organism evidence="2 3">
    <name type="scientific">Orlajensenia flava</name>
    <dbReference type="NCBI Taxonomy" id="2565934"/>
    <lineage>
        <taxon>Bacteria</taxon>
        <taxon>Bacillati</taxon>
        <taxon>Actinomycetota</taxon>
        <taxon>Actinomycetes</taxon>
        <taxon>Micrococcales</taxon>
        <taxon>Microbacteriaceae</taxon>
        <taxon>Orlajensenia</taxon>
    </lineage>
</organism>
<evidence type="ECO:0000313" key="3">
    <source>
        <dbReference type="Proteomes" id="UP000307380"/>
    </source>
</evidence>
<accession>A0A4S4FQI7</accession>
<dbReference type="AlphaFoldDB" id="A0A4S4FQI7"/>
<evidence type="ECO:0000313" key="2">
    <source>
        <dbReference type="EMBL" id="THG32598.1"/>
    </source>
</evidence>
<dbReference type="Proteomes" id="UP000307380">
    <property type="component" value="Unassembled WGS sequence"/>
</dbReference>
<name>A0A4S4FQI7_9MICO</name>
<comment type="caution">
    <text evidence="2">The sequence shown here is derived from an EMBL/GenBank/DDBJ whole genome shotgun (WGS) entry which is preliminary data.</text>
</comment>
<gene>
    <name evidence="2" type="ORF">E6C70_12680</name>
</gene>
<reference evidence="2 3" key="1">
    <citation type="submission" date="2019-04" db="EMBL/GenBank/DDBJ databases">
        <authorList>
            <person name="Jiang L."/>
        </authorList>
    </citation>
    <scope>NUCLEOTIDE SEQUENCE [LARGE SCALE GENOMIC DNA]</scope>
    <source>
        <strain evidence="2 3">YIM 131861</strain>
    </source>
</reference>
<dbReference type="EMBL" id="SSSN01000009">
    <property type="protein sequence ID" value="THG32598.1"/>
    <property type="molecule type" value="Genomic_DNA"/>
</dbReference>
<feature type="region of interest" description="Disordered" evidence="1">
    <location>
        <begin position="74"/>
        <end position="127"/>
    </location>
</feature>
<proteinExistence type="predicted"/>
<feature type="compositionally biased region" description="Polar residues" evidence="1">
    <location>
        <begin position="76"/>
        <end position="95"/>
    </location>
</feature>
<feature type="compositionally biased region" description="Low complexity" evidence="1">
    <location>
        <begin position="96"/>
        <end position="127"/>
    </location>
</feature>
<keyword evidence="3" id="KW-1185">Reference proteome</keyword>
<protein>
    <submittedName>
        <fullName evidence="2">YtxH domain-containing protein</fullName>
    </submittedName>
</protein>
<evidence type="ECO:0000256" key="1">
    <source>
        <dbReference type="SAM" id="MobiDB-lite"/>
    </source>
</evidence>